<sequence length="110" mass="11921">MSLTGERFTELDRVQFFIDGAWADPVGDGVNHQTEAATGEIIGTAALGGAPDIDAAVRAARRGVRRRAVGTVDCAGTGRDAAPPRRRTRNQGSRHRPARQPRERYADRVL</sequence>
<evidence type="ECO:0000256" key="1">
    <source>
        <dbReference type="ARBA" id="ARBA00023002"/>
    </source>
</evidence>
<feature type="region of interest" description="Disordered" evidence="2">
    <location>
        <begin position="68"/>
        <end position="110"/>
    </location>
</feature>
<reference evidence="3 4" key="1">
    <citation type="submission" date="2024-09" db="EMBL/GenBank/DDBJ databases">
        <title>The Natural Products Discovery Center: Release of the First 8490 Sequenced Strains for Exploring Actinobacteria Biosynthetic Diversity.</title>
        <authorList>
            <person name="Kalkreuter E."/>
            <person name="Kautsar S.A."/>
            <person name="Yang D."/>
            <person name="Bader C.D."/>
            <person name="Teijaro C.N."/>
            <person name="Fluegel L."/>
            <person name="Davis C.M."/>
            <person name="Simpson J.R."/>
            <person name="Lauterbach L."/>
            <person name="Steele A.D."/>
            <person name="Gui C."/>
            <person name="Meng S."/>
            <person name="Li G."/>
            <person name="Viehrig K."/>
            <person name="Ye F."/>
            <person name="Su P."/>
            <person name="Kiefer A.F."/>
            <person name="Nichols A."/>
            <person name="Cepeda A.J."/>
            <person name="Yan W."/>
            <person name="Fan B."/>
            <person name="Jiang Y."/>
            <person name="Adhikari A."/>
            <person name="Zheng C.-J."/>
            <person name="Schuster L."/>
            <person name="Cowan T.M."/>
            <person name="Smanski M.J."/>
            <person name="Chevrette M.G."/>
            <person name="De Carvalho L.P.S."/>
            <person name="Shen B."/>
        </authorList>
    </citation>
    <scope>NUCLEOTIDE SEQUENCE [LARGE SCALE GENOMIC DNA]</scope>
    <source>
        <strain evidence="3 4">NPDC060353</strain>
    </source>
</reference>
<proteinExistence type="predicted"/>
<keyword evidence="4" id="KW-1185">Reference proteome</keyword>
<feature type="compositionally biased region" description="Basic and acidic residues" evidence="2">
    <location>
        <begin position="100"/>
        <end position="110"/>
    </location>
</feature>
<organism evidence="3 4">
    <name type="scientific">Prauserella salsuginis</name>
    <dbReference type="NCBI Taxonomy" id="387889"/>
    <lineage>
        <taxon>Bacteria</taxon>
        <taxon>Bacillati</taxon>
        <taxon>Actinomycetota</taxon>
        <taxon>Actinomycetes</taxon>
        <taxon>Pseudonocardiales</taxon>
        <taxon>Pseudonocardiaceae</taxon>
        <taxon>Prauserella</taxon>
        <taxon>Prauserella salsuginis group</taxon>
    </lineage>
</organism>
<accession>A0ABW6G0Y4</accession>
<dbReference type="SUPFAM" id="SSF53720">
    <property type="entry name" value="ALDH-like"/>
    <property type="match status" value="1"/>
</dbReference>
<feature type="compositionally biased region" description="Basic residues" evidence="2">
    <location>
        <begin position="84"/>
        <end position="99"/>
    </location>
</feature>
<dbReference type="Proteomes" id="UP001598673">
    <property type="component" value="Unassembled WGS sequence"/>
</dbReference>
<dbReference type="InterPro" id="IPR016161">
    <property type="entry name" value="Ald_DH/histidinol_DH"/>
</dbReference>
<evidence type="ECO:0000313" key="4">
    <source>
        <dbReference type="Proteomes" id="UP001598673"/>
    </source>
</evidence>
<protein>
    <recommendedName>
        <fullName evidence="5">Aldehyde dehydrogenase family protein</fullName>
    </recommendedName>
</protein>
<dbReference type="InterPro" id="IPR016162">
    <property type="entry name" value="Ald_DH_N"/>
</dbReference>
<dbReference type="EMBL" id="JBHXCV010000003">
    <property type="protein sequence ID" value="MFD6792828.1"/>
    <property type="molecule type" value="Genomic_DNA"/>
</dbReference>
<keyword evidence="1" id="KW-0560">Oxidoreductase</keyword>
<evidence type="ECO:0000256" key="2">
    <source>
        <dbReference type="SAM" id="MobiDB-lite"/>
    </source>
</evidence>
<gene>
    <name evidence="3" type="ORF">ACFWGY_05785</name>
</gene>
<comment type="caution">
    <text evidence="3">The sequence shown here is derived from an EMBL/GenBank/DDBJ whole genome shotgun (WGS) entry which is preliminary data.</text>
</comment>
<dbReference type="Gene3D" id="3.40.605.10">
    <property type="entry name" value="Aldehyde Dehydrogenase, Chain A, domain 1"/>
    <property type="match status" value="1"/>
</dbReference>
<evidence type="ECO:0000313" key="3">
    <source>
        <dbReference type="EMBL" id="MFD6792828.1"/>
    </source>
</evidence>
<name>A0ABW6G0Y4_9PSEU</name>
<dbReference type="RefSeq" id="WP_307876967.1">
    <property type="nucleotide sequence ID" value="NZ_JANBBF010000012.1"/>
</dbReference>
<evidence type="ECO:0008006" key="5">
    <source>
        <dbReference type="Google" id="ProtNLM"/>
    </source>
</evidence>